<keyword evidence="3" id="KW-1185">Reference proteome</keyword>
<evidence type="ECO:0000313" key="2">
    <source>
        <dbReference type="EMBL" id="UOQ71550.1"/>
    </source>
</evidence>
<dbReference type="Gene3D" id="3.40.50.150">
    <property type="entry name" value="Vaccinia Virus protein VP39"/>
    <property type="match status" value="1"/>
</dbReference>
<dbReference type="Proteomes" id="UP000831796">
    <property type="component" value="Chromosome"/>
</dbReference>
<organism evidence="2 3">
    <name type="scientific">Hymenobacter cellulosilyticus</name>
    <dbReference type="NCBI Taxonomy" id="2932248"/>
    <lineage>
        <taxon>Bacteria</taxon>
        <taxon>Pseudomonadati</taxon>
        <taxon>Bacteroidota</taxon>
        <taxon>Cytophagia</taxon>
        <taxon>Cytophagales</taxon>
        <taxon>Hymenobacteraceae</taxon>
        <taxon>Hymenobacter</taxon>
    </lineage>
</organism>
<evidence type="ECO:0000313" key="3">
    <source>
        <dbReference type="Proteomes" id="UP000831796"/>
    </source>
</evidence>
<dbReference type="CDD" id="cd02440">
    <property type="entry name" value="AdoMet_MTases"/>
    <property type="match status" value="1"/>
</dbReference>
<reference evidence="2" key="1">
    <citation type="submission" date="2022-04" db="EMBL/GenBank/DDBJ databases">
        <title>Hymenobacter sp. isolated from the air.</title>
        <authorList>
            <person name="Won M."/>
            <person name="Lee C.-M."/>
            <person name="Woen H.-Y."/>
            <person name="Kwon S.-W."/>
        </authorList>
    </citation>
    <scope>NUCLEOTIDE SEQUENCE</scope>
    <source>
        <strain evidence="2">5116S-3</strain>
    </source>
</reference>
<dbReference type="RefSeq" id="WP_244674957.1">
    <property type="nucleotide sequence ID" value="NZ_CP095046.1"/>
</dbReference>
<dbReference type="InterPro" id="IPR029063">
    <property type="entry name" value="SAM-dependent_MTases_sf"/>
</dbReference>
<dbReference type="KEGG" id="hcu:MUN79_23505"/>
<gene>
    <name evidence="2" type="ORF">MUN79_23505</name>
</gene>
<name>A0A8T9Q6Z8_9BACT</name>
<accession>A0A8T9Q6Z8</accession>
<dbReference type="GO" id="GO:0008168">
    <property type="term" value="F:methyltransferase activity"/>
    <property type="evidence" value="ECO:0007669"/>
    <property type="project" value="UniProtKB-KW"/>
</dbReference>
<dbReference type="SUPFAM" id="SSF53335">
    <property type="entry name" value="S-adenosyl-L-methionine-dependent methyltransferases"/>
    <property type="match status" value="1"/>
</dbReference>
<protein>
    <submittedName>
        <fullName evidence="2">Class I SAM-dependent methyltransferase</fullName>
    </submittedName>
</protein>
<keyword evidence="2" id="KW-0808">Transferase</keyword>
<proteinExistence type="predicted"/>
<sequence>MKTEELIRNINYFIAKNGPDKEDYQALDNLMNLFGERIKDNAIDLAELSSLKQSCGFLHTTQSIMGHILQKPFGYAGDFSIIDRIYTRDSSSEYHKWDDYSLANSAAQAVRNRKKYFKDHVSSKLHQSVKLLNIASGPARDLYELYAENPGCQLSTTCVEMDKAAISHAQQLNKQYLNQIEFVNKNIFRFQTEDKYDIIWSAGLFDYFDDKAFVLLIKRFAGWLAPGGEIIIGNFNEDNNPSRCYMEIFGDWRLNHRTEEQLIDLAVAAGFSREDIFVGKEPENINLFLHLKKGVLSSGINTDNLGREYSRRGAAALAVAETV</sequence>
<dbReference type="EMBL" id="CP095046">
    <property type="protein sequence ID" value="UOQ71550.1"/>
    <property type="molecule type" value="Genomic_DNA"/>
</dbReference>
<dbReference type="Pfam" id="PF13847">
    <property type="entry name" value="Methyltransf_31"/>
    <property type="match status" value="1"/>
</dbReference>
<feature type="domain" description="Methyltransferase" evidence="1">
    <location>
        <begin position="126"/>
        <end position="241"/>
    </location>
</feature>
<evidence type="ECO:0000259" key="1">
    <source>
        <dbReference type="Pfam" id="PF13847"/>
    </source>
</evidence>
<dbReference type="GO" id="GO:0032259">
    <property type="term" value="P:methylation"/>
    <property type="evidence" value="ECO:0007669"/>
    <property type="project" value="UniProtKB-KW"/>
</dbReference>
<dbReference type="AlphaFoldDB" id="A0A8T9Q6Z8"/>
<keyword evidence="2" id="KW-0489">Methyltransferase</keyword>
<dbReference type="InterPro" id="IPR025714">
    <property type="entry name" value="Methyltranfer_dom"/>
</dbReference>